<keyword evidence="4" id="KW-1133">Transmembrane helix</keyword>
<dbReference type="KEGG" id="samy:DB32_007327"/>
<keyword evidence="4" id="KW-0812">Transmembrane</keyword>
<feature type="transmembrane region" description="Helical" evidence="4">
    <location>
        <begin position="247"/>
        <end position="276"/>
    </location>
</feature>
<reference evidence="6 7" key="1">
    <citation type="submission" date="2015-03" db="EMBL/GenBank/DDBJ databases">
        <title>Genome assembly of Sandaracinus amylolyticus DSM 53668.</title>
        <authorList>
            <person name="Sharma G."/>
            <person name="Subramanian S."/>
        </authorList>
    </citation>
    <scope>NUCLEOTIDE SEQUENCE [LARGE SCALE GENOMIC DNA]</scope>
    <source>
        <strain evidence="6 7">DSM 53668</strain>
    </source>
</reference>
<dbReference type="InterPro" id="IPR029044">
    <property type="entry name" value="Nucleotide-diphossugar_trans"/>
</dbReference>
<evidence type="ECO:0000313" key="7">
    <source>
        <dbReference type="Proteomes" id="UP000034883"/>
    </source>
</evidence>
<organism evidence="6 7">
    <name type="scientific">Sandaracinus amylolyticus</name>
    <dbReference type="NCBI Taxonomy" id="927083"/>
    <lineage>
        <taxon>Bacteria</taxon>
        <taxon>Pseudomonadati</taxon>
        <taxon>Myxococcota</taxon>
        <taxon>Polyangia</taxon>
        <taxon>Polyangiales</taxon>
        <taxon>Sandaracinaceae</taxon>
        <taxon>Sandaracinus</taxon>
    </lineage>
</organism>
<dbReference type="STRING" id="927083.DB32_007327"/>
<keyword evidence="4" id="KW-0472">Membrane</keyword>
<dbReference type="EMBL" id="CP011125">
    <property type="protein sequence ID" value="AKF10178.1"/>
    <property type="molecule type" value="Genomic_DNA"/>
</dbReference>
<gene>
    <name evidence="6" type="ORF">DB32_007327</name>
</gene>
<sequence>MPPHDARARDVGCVAIGRNEGERLVRCLRSLAGRVAHVVYVDSASTDGSAARARELGADVVELDLSIPFTAARARNEGFARLREIAPELRYVQFVDGDCEVVEGWLETARARLEQDRSLAVVCGRRRERFKDASVWNRIIDVEWDTPVGEASACGGDAMMRASAFVEVGGFDGSLIAGEEPELCVRLRRAGHRIERLDAEMTLHDAAMTHVSQWWKRSVRAGHAFAEGAALHGASEQRHWVRETRRIFFWGAVVPGVAIGAAVPTLGASLALLAAYPVSASRIYRSTRARGRSRADAAAYAVSVPVGRFAELQGALKYHLGRVRGRRSGLIEYK</sequence>
<evidence type="ECO:0000259" key="5">
    <source>
        <dbReference type="Pfam" id="PF00535"/>
    </source>
</evidence>
<dbReference type="InterPro" id="IPR001173">
    <property type="entry name" value="Glyco_trans_2-like"/>
</dbReference>
<evidence type="ECO:0000256" key="1">
    <source>
        <dbReference type="ARBA" id="ARBA00006739"/>
    </source>
</evidence>
<dbReference type="Proteomes" id="UP000034883">
    <property type="component" value="Chromosome"/>
</dbReference>
<evidence type="ECO:0000313" key="6">
    <source>
        <dbReference type="EMBL" id="AKF10178.1"/>
    </source>
</evidence>
<dbReference type="Gene3D" id="3.90.550.10">
    <property type="entry name" value="Spore Coat Polysaccharide Biosynthesis Protein SpsA, Chain A"/>
    <property type="match status" value="1"/>
</dbReference>
<dbReference type="AlphaFoldDB" id="A0A0F6YLR0"/>
<dbReference type="RefSeq" id="WP_053237161.1">
    <property type="nucleotide sequence ID" value="NZ_CP011125.1"/>
</dbReference>
<evidence type="ECO:0000256" key="3">
    <source>
        <dbReference type="ARBA" id="ARBA00022679"/>
    </source>
</evidence>
<keyword evidence="3 6" id="KW-0808">Transferase</keyword>
<keyword evidence="7" id="KW-1185">Reference proteome</keyword>
<dbReference type="OrthoDB" id="9811884at2"/>
<accession>A0A0F6YLR0</accession>
<comment type="similarity">
    <text evidence="1">Belongs to the glycosyltransferase 2 family.</text>
</comment>
<evidence type="ECO:0000256" key="4">
    <source>
        <dbReference type="SAM" id="Phobius"/>
    </source>
</evidence>
<dbReference type="SUPFAM" id="SSF53448">
    <property type="entry name" value="Nucleotide-diphospho-sugar transferases"/>
    <property type="match status" value="1"/>
</dbReference>
<feature type="domain" description="Glycosyltransferase 2-like" evidence="5">
    <location>
        <begin position="19"/>
        <end position="137"/>
    </location>
</feature>
<dbReference type="PANTHER" id="PTHR43179:SF12">
    <property type="entry name" value="GALACTOFURANOSYLTRANSFERASE GLFT2"/>
    <property type="match status" value="1"/>
</dbReference>
<name>A0A0F6YLR0_9BACT</name>
<evidence type="ECO:0000256" key="2">
    <source>
        <dbReference type="ARBA" id="ARBA00022676"/>
    </source>
</evidence>
<proteinExistence type="inferred from homology"/>
<keyword evidence="2" id="KW-0328">Glycosyltransferase</keyword>
<dbReference type="Pfam" id="PF00535">
    <property type="entry name" value="Glycos_transf_2"/>
    <property type="match status" value="1"/>
</dbReference>
<protein>
    <submittedName>
        <fullName evidence="6">Glycosyl transferase, group 2 family protein</fullName>
    </submittedName>
</protein>
<dbReference type="GO" id="GO:0016757">
    <property type="term" value="F:glycosyltransferase activity"/>
    <property type="evidence" value="ECO:0007669"/>
    <property type="project" value="UniProtKB-KW"/>
</dbReference>
<dbReference type="PANTHER" id="PTHR43179">
    <property type="entry name" value="RHAMNOSYLTRANSFERASE WBBL"/>
    <property type="match status" value="1"/>
</dbReference>